<evidence type="ECO:0000256" key="6">
    <source>
        <dbReference type="ARBA" id="ARBA00034687"/>
    </source>
</evidence>
<keyword evidence="5" id="KW-0206">Cytoskeleton</keyword>
<evidence type="ECO:0000256" key="5">
    <source>
        <dbReference type="ARBA" id="ARBA00023212"/>
    </source>
</evidence>
<dbReference type="SUPFAM" id="SSF51161">
    <property type="entry name" value="Trimeric LpxA-like enzymes"/>
    <property type="match status" value="1"/>
</dbReference>
<organism evidence="7 8">
    <name type="scientific">Saxophila tyrrhenica</name>
    <dbReference type="NCBI Taxonomy" id="1690608"/>
    <lineage>
        <taxon>Eukaryota</taxon>
        <taxon>Fungi</taxon>
        <taxon>Dikarya</taxon>
        <taxon>Ascomycota</taxon>
        <taxon>Pezizomycotina</taxon>
        <taxon>Dothideomycetes</taxon>
        <taxon>Dothideomycetidae</taxon>
        <taxon>Mycosphaerellales</taxon>
        <taxon>Extremaceae</taxon>
        <taxon>Saxophila</taxon>
    </lineage>
</organism>
<keyword evidence="4" id="KW-0963">Cytoplasm</keyword>
<dbReference type="AlphaFoldDB" id="A0AAV9PN78"/>
<gene>
    <name evidence="7" type="ORF">LTR77_001254</name>
</gene>
<evidence type="ECO:0000313" key="7">
    <source>
        <dbReference type="EMBL" id="KAK5174174.1"/>
    </source>
</evidence>
<sequence length="198" mass="21077">MTSKPAAPSNRQSSSAIPLVKPQCKIHPSATVADKAQLIGPHVIEIDEGAVIHPHAKIKAEYGNIAIGKGTIVSEKAIVGLSEESGEDTTLVVGEGVSIESGAIVEARKIGDHATLGINCRVGEGAVLGKWCKIAPLCEVGPNEVLDDYTVVFGEGRKGRRVDVVVRDRKEVREARLKGTEMERQLLRGIIVDMSLIS</sequence>
<dbReference type="Proteomes" id="UP001337655">
    <property type="component" value="Unassembled WGS sequence"/>
</dbReference>
<keyword evidence="8" id="KW-1185">Reference proteome</keyword>
<accession>A0AAV9PN78</accession>
<evidence type="ECO:0000256" key="3">
    <source>
        <dbReference type="ARBA" id="ARBA00016573"/>
    </source>
</evidence>
<evidence type="ECO:0000256" key="2">
    <source>
        <dbReference type="ARBA" id="ARBA00007719"/>
    </source>
</evidence>
<evidence type="ECO:0000313" key="8">
    <source>
        <dbReference type="Proteomes" id="UP001337655"/>
    </source>
</evidence>
<comment type="function">
    <text evidence="6">Part of the dynactin complex that activates the molecular motor dynein for ultra-processive transport along microtubules.</text>
</comment>
<comment type="similarity">
    <text evidence="2">Belongs to the dynactin subunits 5/6 family. Dynactin subunit 6 subfamily.</text>
</comment>
<evidence type="ECO:0000256" key="4">
    <source>
        <dbReference type="ARBA" id="ARBA00022490"/>
    </source>
</evidence>
<name>A0AAV9PN78_9PEZI</name>
<protein>
    <recommendedName>
        <fullName evidence="3">Dynactin subunit 6</fullName>
    </recommendedName>
</protein>
<dbReference type="RefSeq" id="XP_064662843.1">
    <property type="nucleotide sequence ID" value="XM_064798516.1"/>
</dbReference>
<proteinExistence type="inferred from homology"/>
<dbReference type="GO" id="GO:0007052">
    <property type="term" value="P:mitotic spindle organization"/>
    <property type="evidence" value="ECO:0007669"/>
    <property type="project" value="TreeGrafter"/>
</dbReference>
<comment type="subcellular location">
    <subcellularLocation>
        <location evidence="1">Cytoplasm</location>
        <location evidence="1">Cytoskeleton</location>
    </subcellularLocation>
</comment>
<dbReference type="Gene3D" id="2.160.10.10">
    <property type="entry name" value="Hexapeptide repeat proteins"/>
    <property type="match status" value="1"/>
</dbReference>
<dbReference type="PANTHER" id="PTHR13072">
    <property type="entry name" value="DYNACTIN 6"/>
    <property type="match status" value="1"/>
</dbReference>
<comment type="caution">
    <text evidence="7">The sequence shown here is derived from an EMBL/GenBank/DDBJ whole genome shotgun (WGS) entry which is preliminary data.</text>
</comment>
<dbReference type="InterPro" id="IPR027777">
    <property type="entry name" value="DCTN6"/>
</dbReference>
<dbReference type="InterPro" id="IPR011004">
    <property type="entry name" value="Trimer_LpxA-like_sf"/>
</dbReference>
<dbReference type="GO" id="GO:0070840">
    <property type="term" value="F:dynein complex binding"/>
    <property type="evidence" value="ECO:0007669"/>
    <property type="project" value="TreeGrafter"/>
</dbReference>
<dbReference type="GeneID" id="89922602"/>
<dbReference type="EMBL" id="JAVRRT010000002">
    <property type="protein sequence ID" value="KAK5174174.1"/>
    <property type="molecule type" value="Genomic_DNA"/>
</dbReference>
<dbReference type="GO" id="GO:0005869">
    <property type="term" value="C:dynactin complex"/>
    <property type="evidence" value="ECO:0007669"/>
    <property type="project" value="InterPro"/>
</dbReference>
<reference evidence="7 8" key="1">
    <citation type="submission" date="2023-08" db="EMBL/GenBank/DDBJ databases">
        <title>Black Yeasts Isolated from many extreme environments.</title>
        <authorList>
            <person name="Coleine C."/>
            <person name="Stajich J.E."/>
            <person name="Selbmann L."/>
        </authorList>
    </citation>
    <scope>NUCLEOTIDE SEQUENCE [LARGE SCALE GENOMIC DNA]</scope>
    <source>
        <strain evidence="7 8">CCFEE 5935</strain>
    </source>
</reference>
<evidence type="ECO:0000256" key="1">
    <source>
        <dbReference type="ARBA" id="ARBA00004245"/>
    </source>
</evidence>
<dbReference type="PANTHER" id="PTHR13072:SF0">
    <property type="entry name" value="DYNACTIN SUBUNIT 6"/>
    <property type="match status" value="1"/>
</dbReference>